<protein>
    <submittedName>
        <fullName evidence="1">Uncharacterized protein</fullName>
    </submittedName>
</protein>
<keyword evidence="2" id="KW-1185">Reference proteome</keyword>
<evidence type="ECO:0000313" key="2">
    <source>
        <dbReference type="Proteomes" id="UP001497512"/>
    </source>
</evidence>
<dbReference type="Proteomes" id="UP001497512">
    <property type="component" value="Chromosome 9"/>
</dbReference>
<gene>
    <name evidence="1" type="ORF">CSSPTR1EN2_LOCUS23163</name>
</gene>
<accession>A0ABP0V3S4</accession>
<evidence type="ECO:0000313" key="1">
    <source>
        <dbReference type="EMBL" id="CAK9236763.1"/>
    </source>
</evidence>
<sequence>MFKRNGGQSPGPGSLNALLSQSSFIVCNGGCCWEDGSLDKKLKINPPPNKLFNNKVSFHFPSNSALRRRRTRKKNMIHKMIFIPLFIDSKIGKVTNKTKKYLTIPFKLLKDDKNIKSQRTDFVKHRIFLYTKL</sequence>
<organism evidence="1 2">
    <name type="scientific">Sphagnum troendelagicum</name>
    <dbReference type="NCBI Taxonomy" id="128251"/>
    <lineage>
        <taxon>Eukaryota</taxon>
        <taxon>Viridiplantae</taxon>
        <taxon>Streptophyta</taxon>
        <taxon>Embryophyta</taxon>
        <taxon>Bryophyta</taxon>
        <taxon>Sphagnophytina</taxon>
        <taxon>Sphagnopsida</taxon>
        <taxon>Sphagnales</taxon>
        <taxon>Sphagnaceae</taxon>
        <taxon>Sphagnum</taxon>
    </lineage>
</organism>
<proteinExistence type="predicted"/>
<reference evidence="1" key="1">
    <citation type="submission" date="2024-02" db="EMBL/GenBank/DDBJ databases">
        <authorList>
            <consortium name="ELIXIR-Norway"/>
            <consortium name="Elixir Norway"/>
        </authorList>
    </citation>
    <scope>NUCLEOTIDE SEQUENCE</scope>
</reference>
<dbReference type="EMBL" id="OZ019901">
    <property type="protein sequence ID" value="CAK9236763.1"/>
    <property type="molecule type" value="Genomic_DNA"/>
</dbReference>
<name>A0ABP0V3S4_9BRYO</name>